<evidence type="ECO:0000313" key="2">
    <source>
        <dbReference type="Proteomes" id="UP000283341"/>
    </source>
</evidence>
<sequence>MLMAKKKKKPSKRGKKAYKISLHCSPMIVTQEKKIKKLAKWIKAIAEFIKALIQLSNVMKPLIEWCKSFFELL</sequence>
<name>A0A412ID84_9BACE</name>
<organism evidence="1 2">
    <name type="scientific">Bacteroides cellulosilyticus</name>
    <dbReference type="NCBI Taxonomy" id="246787"/>
    <lineage>
        <taxon>Bacteria</taxon>
        <taxon>Pseudomonadati</taxon>
        <taxon>Bacteroidota</taxon>
        <taxon>Bacteroidia</taxon>
        <taxon>Bacteroidales</taxon>
        <taxon>Bacteroidaceae</taxon>
        <taxon>Bacteroides</taxon>
    </lineage>
</organism>
<accession>A0A412ID84</accession>
<reference evidence="1 2" key="1">
    <citation type="submission" date="2018-08" db="EMBL/GenBank/DDBJ databases">
        <title>A genome reference for cultivated species of the human gut microbiota.</title>
        <authorList>
            <person name="Zou Y."/>
            <person name="Xue W."/>
            <person name="Luo G."/>
        </authorList>
    </citation>
    <scope>NUCLEOTIDE SEQUENCE [LARGE SCALE GENOMIC DNA]</scope>
    <source>
        <strain evidence="1 2">AF22-3AC</strain>
    </source>
</reference>
<evidence type="ECO:0000313" key="1">
    <source>
        <dbReference type="EMBL" id="RGS34838.1"/>
    </source>
</evidence>
<protein>
    <submittedName>
        <fullName evidence="1">Uncharacterized protein</fullName>
    </submittedName>
</protein>
<gene>
    <name evidence="1" type="ORF">DWX97_18540</name>
</gene>
<dbReference type="AlphaFoldDB" id="A0A412ID84"/>
<proteinExistence type="predicted"/>
<dbReference type="Proteomes" id="UP000283341">
    <property type="component" value="Unassembled WGS sequence"/>
</dbReference>
<dbReference type="EMBL" id="QRVJ01000019">
    <property type="protein sequence ID" value="RGS34838.1"/>
    <property type="molecule type" value="Genomic_DNA"/>
</dbReference>
<comment type="caution">
    <text evidence="1">The sequence shown here is derived from an EMBL/GenBank/DDBJ whole genome shotgun (WGS) entry which is preliminary data.</text>
</comment>